<sequence>MILIDYFSTFPSARAHPQEPGTQGGFAQRSTLRPGLAGLFSSWYWDGCVPVPSQNKGVVRATNGKEKRTPSSANTAQMITLCKVPFVVASRLKADSHCEGRISNHYQTPRYGARGSQQGTSLRRVASRGGQDNGL</sequence>
<protein>
    <submittedName>
        <fullName evidence="2">Uncharacterized protein</fullName>
    </submittedName>
</protein>
<dbReference type="InParanoid" id="A0A2T3AXT5"/>
<evidence type="ECO:0000313" key="3">
    <source>
        <dbReference type="Proteomes" id="UP000241818"/>
    </source>
</evidence>
<dbReference type="AlphaFoldDB" id="A0A2T3AXT5"/>
<dbReference type="Proteomes" id="UP000241818">
    <property type="component" value="Unassembled WGS sequence"/>
</dbReference>
<evidence type="ECO:0000256" key="1">
    <source>
        <dbReference type="SAM" id="MobiDB-lite"/>
    </source>
</evidence>
<evidence type="ECO:0000313" key="2">
    <source>
        <dbReference type="EMBL" id="PSS14874.1"/>
    </source>
</evidence>
<accession>A0A2T3AXT5</accession>
<dbReference type="GeneID" id="36573320"/>
<reference evidence="2 3" key="1">
    <citation type="journal article" date="2018" name="New Phytol.">
        <title>Comparative genomics and transcriptomics depict ericoid mycorrhizal fungi as versatile saprotrophs and plant mutualists.</title>
        <authorList>
            <person name="Martino E."/>
            <person name="Morin E."/>
            <person name="Grelet G.A."/>
            <person name="Kuo A."/>
            <person name="Kohler A."/>
            <person name="Daghino S."/>
            <person name="Barry K.W."/>
            <person name="Cichocki N."/>
            <person name="Clum A."/>
            <person name="Dockter R.B."/>
            <person name="Hainaut M."/>
            <person name="Kuo R.C."/>
            <person name="LaButti K."/>
            <person name="Lindahl B.D."/>
            <person name="Lindquist E.A."/>
            <person name="Lipzen A."/>
            <person name="Khouja H.R."/>
            <person name="Magnuson J."/>
            <person name="Murat C."/>
            <person name="Ohm R.A."/>
            <person name="Singer S.W."/>
            <person name="Spatafora J.W."/>
            <person name="Wang M."/>
            <person name="Veneault-Fourrey C."/>
            <person name="Henrissat B."/>
            <person name="Grigoriev I.V."/>
            <person name="Martin F.M."/>
            <person name="Perotto S."/>
        </authorList>
    </citation>
    <scope>NUCLEOTIDE SEQUENCE [LARGE SCALE GENOMIC DNA]</scope>
    <source>
        <strain evidence="2 3">ATCC 22711</strain>
    </source>
</reference>
<proteinExistence type="predicted"/>
<dbReference type="EMBL" id="KZ679013">
    <property type="protein sequence ID" value="PSS14874.1"/>
    <property type="molecule type" value="Genomic_DNA"/>
</dbReference>
<gene>
    <name evidence="2" type="ORF">M430DRAFT_253795</name>
</gene>
<dbReference type="RefSeq" id="XP_024719473.1">
    <property type="nucleotide sequence ID" value="XM_024865239.1"/>
</dbReference>
<organism evidence="2 3">
    <name type="scientific">Amorphotheca resinae ATCC 22711</name>
    <dbReference type="NCBI Taxonomy" id="857342"/>
    <lineage>
        <taxon>Eukaryota</taxon>
        <taxon>Fungi</taxon>
        <taxon>Dikarya</taxon>
        <taxon>Ascomycota</taxon>
        <taxon>Pezizomycotina</taxon>
        <taxon>Leotiomycetes</taxon>
        <taxon>Helotiales</taxon>
        <taxon>Amorphothecaceae</taxon>
        <taxon>Amorphotheca</taxon>
    </lineage>
</organism>
<name>A0A2T3AXT5_AMORE</name>
<feature type="region of interest" description="Disordered" evidence="1">
    <location>
        <begin position="106"/>
        <end position="135"/>
    </location>
</feature>
<keyword evidence="3" id="KW-1185">Reference proteome</keyword>